<reference evidence="1" key="1">
    <citation type="submission" date="2024-01" db="EMBL/GenBank/DDBJ databases">
        <title>First draft genome sequence data of TA4-1, the type strain of Gram-positive actinobacterium Streptomyces chiangmaiensis.</title>
        <authorList>
            <person name="Yasawong M."/>
            <person name="Nantapong N."/>
        </authorList>
    </citation>
    <scope>NUCLEOTIDE SEQUENCE</scope>
    <source>
        <strain evidence="1">TA4-1</strain>
    </source>
</reference>
<evidence type="ECO:0000313" key="2">
    <source>
        <dbReference type="Proteomes" id="UP001333996"/>
    </source>
</evidence>
<protein>
    <submittedName>
        <fullName evidence="1">Uncharacterized protein</fullName>
    </submittedName>
</protein>
<proteinExistence type="predicted"/>
<organism evidence="1 2">
    <name type="scientific">Streptomyces chiangmaiensis</name>
    <dbReference type="NCBI Taxonomy" id="766497"/>
    <lineage>
        <taxon>Bacteria</taxon>
        <taxon>Bacillati</taxon>
        <taxon>Actinomycetota</taxon>
        <taxon>Actinomycetes</taxon>
        <taxon>Kitasatosporales</taxon>
        <taxon>Streptomycetaceae</taxon>
        <taxon>Streptomyces</taxon>
    </lineage>
</organism>
<dbReference type="EMBL" id="JAYWVC010000225">
    <property type="protein sequence ID" value="MED7827360.1"/>
    <property type="molecule type" value="Genomic_DNA"/>
</dbReference>
<dbReference type="Proteomes" id="UP001333996">
    <property type="component" value="Unassembled WGS sequence"/>
</dbReference>
<accession>A0ABU7FTC0</accession>
<comment type="caution">
    <text evidence="1">The sequence shown here is derived from an EMBL/GenBank/DDBJ whole genome shotgun (WGS) entry which is preliminary data.</text>
</comment>
<name>A0ABU7FTC0_9ACTN</name>
<evidence type="ECO:0000313" key="1">
    <source>
        <dbReference type="EMBL" id="MED7827360.1"/>
    </source>
</evidence>
<gene>
    <name evidence="1" type="ORF">VXC91_37030</name>
</gene>
<keyword evidence="2" id="KW-1185">Reference proteome</keyword>
<dbReference type="RefSeq" id="WP_329511741.1">
    <property type="nucleotide sequence ID" value="NZ_BAAAYZ010000247.1"/>
</dbReference>
<sequence length="56" mass="6085">MGVLAPGAGLRFRHDLLASPARLERRGWSQSHRPGVEAEVDFGDVYAHAKNEQGNG</sequence>